<dbReference type="RefSeq" id="WP_064265180.1">
    <property type="nucleotide sequence ID" value="NZ_LXJZ01000020.1"/>
</dbReference>
<keyword evidence="4" id="KW-1185">Reference proteome</keyword>
<dbReference type="PANTHER" id="PTHR36512">
    <property type="entry name" value="D-AMINOPEPTIDASE"/>
    <property type="match status" value="1"/>
</dbReference>
<dbReference type="Gene3D" id="3.60.70.12">
    <property type="entry name" value="L-amino peptidase D-ALA esterase/amidase"/>
    <property type="match status" value="1"/>
</dbReference>
<dbReference type="PANTHER" id="PTHR36512:SF3">
    <property type="entry name" value="BLR5678 PROTEIN"/>
    <property type="match status" value="1"/>
</dbReference>
<evidence type="ECO:0000313" key="5">
    <source>
        <dbReference type="Proteomes" id="UP000078116"/>
    </source>
</evidence>
<sequence length="375" mass="39468">MGIRDLGVRIGYGTPGPFNSITDVQGVRVGHRTLVENRGEVSIRTGVTIIEPRPGVARFEPCFAGTHVLNGNGDATGLEWIRESGLLTTPIAYTNTHSVGVVRDALVAAERSSVGDSQYWCMPVVLETFDGVLNDIWGQHVTAAHVHEAMAQATSGPVPEGSVGGGTGMICHEFKGGIGTASRKLTPDEGGWTVGALVQANYGRREALRVAGYPVGDVLRDVPSPFSRRLAGVPGMGSIVVTLATDAPLLPHQCDQVARRASIGLARVGGGTEYASGDIFVAFSVGNRGIPPADYSLAREPIMHVRSIAQDFISSIFVAAAEAVEEAILNALVAADDTEGQGVHVHALGADRLLDALAEVGWRPGRRPLTHYSTN</sequence>
<dbReference type="OrthoDB" id="9770388at2"/>
<accession>A0A1A9MX72</accession>
<keyword evidence="2" id="KW-0645">Protease</keyword>
<gene>
    <name evidence="3" type="ORF">A6V36_18720</name>
    <name evidence="2" type="ORF">A6V37_10900</name>
</gene>
<dbReference type="EMBL" id="LXKA01000382">
    <property type="protein sequence ID" value="OAJ52150.1"/>
    <property type="molecule type" value="Genomic_DNA"/>
</dbReference>
<dbReference type="EMBL" id="LXJZ01000020">
    <property type="protein sequence ID" value="OAJ63515.1"/>
    <property type="molecule type" value="Genomic_DNA"/>
</dbReference>
<evidence type="ECO:0000256" key="1">
    <source>
        <dbReference type="ARBA" id="ARBA00007068"/>
    </source>
</evidence>
<dbReference type="Pfam" id="PF03576">
    <property type="entry name" value="Peptidase_S58"/>
    <property type="match status" value="1"/>
</dbReference>
<organism evidence="2 5">
    <name type="scientific">Paraburkholderia ginsengiterrae</name>
    <dbReference type="NCBI Taxonomy" id="1462993"/>
    <lineage>
        <taxon>Bacteria</taxon>
        <taxon>Pseudomonadati</taxon>
        <taxon>Pseudomonadota</taxon>
        <taxon>Betaproteobacteria</taxon>
        <taxon>Burkholderiales</taxon>
        <taxon>Burkholderiaceae</taxon>
        <taxon>Paraburkholderia</taxon>
    </lineage>
</organism>
<name>A0A1A9MX72_9BURK</name>
<dbReference type="STRING" id="1462993.A6V36_18720"/>
<dbReference type="Proteomes" id="UP000078116">
    <property type="component" value="Unassembled WGS sequence"/>
</dbReference>
<evidence type="ECO:0000313" key="3">
    <source>
        <dbReference type="EMBL" id="OAJ63515.1"/>
    </source>
</evidence>
<dbReference type="SUPFAM" id="SSF56266">
    <property type="entry name" value="DmpA/ArgJ-like"/>
    <property type="match status" value="1"/>
</dbReference>
<dbReference type="InterPro" id="IPR005321">
    <property type="entry name" value="Peptidase_S58_DmpA"/>
</dbReference>
<dbReference type="GO" id="GO:0004177">
    <property type="term" value="F:aminopeptidase activity"/>
    <property type="evidence" value="ECO:0007669"/>
    <property type="project" value="UniProtKB-KW"/>
</dbReference>
<protein>
    <submittedName>
        <fullName evidence="2">Aminopeptidase</fullName>
    </submittedName>
</protein>
<dbReference type="Proteomes" id="UP000077961">
    <property type="component" value="Unassembled WGS sequence"/>
</dbReference>
<dbReference type="CDD" id="cd02253">
    <property type="entry name" value="DmpA"/>
    <property type="match status" value="1"/>
</dbReference>
<dbReference type="AlphaFoldDB" id="A0A1A9MX72"/>
<comment type="caution">
    <text evidence="2">The sequence shown here is derived from an EMBL/GenBank/DDBJ whole genome shotgun (WGS) entry which is preliminary data.</text>
</comment>
<keyword evidence="2" id="KW-0031">Aminopeptidase</keyword>
<proteinExistence type="inferred from homology"/>
<evidence type="ECO:0000313" key="4">
    <source>
        <dbReference type="Proteomes" id="UP000077961"/>
    </source>
</evidence>
<keyword evidence="2" id="KW-0378">Hydrolase</keyword>
<reference evidence="4 5" key="1">
    <citation type="submission" date="2016-04" db="EMBL/GenBank/DDBJ databases">
        <title>Reclassification of Paraburkholderia panaciterrae (Farh et al. 2015) Dobritsa &amp; Samadpour 2016 as a later homotypic synonym of Paraburkholderia ginsengiterrae (Farh et al. 2015) Dobritsa &amp; Samadpour 2016.</title>
        <authorList>
            <person name="Dobritsa A.P."/>
            <person name="Kutumbaka K."/>
            <person name="Samadpour M."/>
        </authorList>
    </citation>
    <scope>NUCLEOTIDE SEQUENCE [LARGE SCALE GENOMIC DNA]</scope>
    <source>
        <strain evidence="2 5">DCY85</strain>
        <strain evidence="3 4">DCY85-1</strain>
    </source>
</reference>
<comment type="similarity">
    <text evidence="1">Belongs to the peptidase S58 family.</text>
</comment>
<dbReference type="InterPro" id="IPR016117">
    <property type="entry name" value="ArgJ-like_dom_sf"/>
</dbReference>
<evidence type="ECO:0000313" key="2">
    <source>
        <dbReference type="EMBL" id="OAJ52150.1"/>
    </source>
</evidence>